<geneLocation type="plasmid" evidence="2 3">
    <name>3</name>
</geneLocation>
<feature type="transmembrane region" description="Helical" evidence="1">
    <location>
        <begin position="21"/>
        <end position="41"/>
    </location>
</feature>
<keyword evidence="1" id="KW-0812">Transmembrane</keyword>
<name>A0A4U8Z8Y7_METTU</name>
<organism evidence="2 3">
    <name type="scientific">Methylocella tundrae</name>
    <dbReference type="NCBI Taxonomy" id="227605"/>
    <lineage>
        <taxon>Bacteria</taxon>
        <taxon>Pseudomonadati</taxon>
        <taxon>Pseudomonadota</taxon>
        <taxon>Alphaproteobacteria</taxon>
        <taxon>Hyphomicrobiales</taxon>
        <taxon>Beijerinckiaceae</taxon>
        <taxon>Methylocella</taxon>
    </lineage>
</organism>
<sequence>MQGLVDFAGEIGNAMAILLPTFCYLMALASFLFAAWGFWMMAHPGNPFHGRPWIPFVSLVLCGAFASFDKVLTMANASAGTSLQVSVGALTSYVAPTVGTVIGTAPGDTVVNVVTLFQAFFQSFGAMACFFAVVAWRSVINGRSNRSQGGCLVQFTFGIMLVNILTITTWLAGVFQATA</sequence>
<accession>A0A4U8Z8Y7</accession>
<gene>
    <name evidence="2" type="ORF">MTUNDRAET4_0159</name>
</gene>
<evidence type="ECO:0000313" key="2">
    <source>
        <dbReference type="EMBL" id="VFU17620.1"/>
    </source>
</evidence>
<feature type="transmembrane region" description="Helical" evidence="1">
    <location>
        <begin position="85"/>
        <end position="107"/>
    </location>
</feature>
<protein>
    <submittedName>
        <fullName evidence="2">Uncharacterized protein</fullName>
    </submittedName>
</protein>
<keyword evidence="1" id="KW-0472">Membrane</keyword>
<dbReference type="RefSeq" id="WP_134493415.1">
    <property type="nucleotide sequence ID" value="NZ_CP139087.1"/>
</dbReference>
<feature type="transmembrane region" description="Helical" evidence="1">
    <location>
        <begin position="53"/>
        <end position="73"/>
    </location>
</feature>
<feature type="transmembrane region" description="Helical" evidence="1">
    <location>
        <begin position="119"/>
        <end position="140"/>
    </location>
</feature>
<dbReference type="KEGG" id="mtun:MTUNDRAET4_0159.2"/>
<dbReference type="EMBL" id="LR536452">
    <property type="protein sequence ID" value="VFU17620.1"/>
    <property type="molecule type" value="Genomic_DNA"/>
</dbReference>
<dbReference type="Proteomes" id="UP000294360">
    <property type="component" value="Plasmid 3"/>
</dbReference>
<proteinExistence type="predicted"/>
<evidence type="ECO:0000313" key="3">
    <source>
        <dbReference type="Proteomes" id="UP000294360"/>
    </source>
</evidence>
<reference evidence="2 3" key="1">
    <citation type="submission" date="2019-03" db="EMBL/GenBank/DDBJ databases">
        <authorList>
            <person name="Kox A.R. M."/>
        </authorList>
    </citation>
    <scope>NUCLEOTIDE SEQUENCE [LARGE SCALE GENOMIC DNA]</scope>
    <source>
        <strain evidence="2">MTUNDRAET4 annotated genome</strain>
        <plasmid evidence="3">3</plasmid>
    </source>
</reference>
<dbReference type="AlphaFoldDB" id="A0A4U8Z8Y7"/>
<feature type="transmembrane region" description="Helical" evidence="1">
    <location>
        <begin position="152"/>
        <end position="175"/>
    </location>
</feature>
<dbReference type="OrthoDB" id="7258424at2"/>
<keyword evidence="2" id="KW-0614">Plasmid</keyword>
<evidence type="ECO:0000256" key="1">
    <source>
        <dbReference type="SAM" id="Phobius"/>
    </source>
</evidence>
<keyword evidence="1" id="KW-1133">Transmembrane helix</keyword>